<dbReference type="RefSeq" id="WP_138327297.1">
    <property type="nucleotide sequence ID" value="NZ_VCDI01000007.1"/>
</dbReference>
<dbReference type="InterPro" id="IPR010998">
    <property type="entry name" value="Integrase_recombinase_N"/>
</dbReference>
<dbReference type="InterPro" id="IPR011010">
    <property type="entry name" value="DNA_brk_join_enz"/>
</dbReference>
<dbReference type="InterPro" id="IPR002104">
    <property type="entry name" value="Integrase_catalytic"/>
</dbReference>
<name>A0A5R9J0Q0_9PROT</name>
<dbReference type="PANTHER" id="PTHR30349">
    <property type="entry name" value="PHAGE INTEGRASE-RELATED"/>
    <property type="match status" value="1"/>
</dbReference>
<dbReference type="CDD" id="cd00796">
    <property type="entry name" value="INT_Rci_Hp1_C"/>
    <property type="match status" value="1"/>
</dbReference>
<protein>
    <submittedName>
        <fullName evidence="5">Site-specific integrase</fullName>
    </submittedName>
</protein>
<dbReference type="EMBL" id="VCDI01000007">
    <property type="protein sequence ID" value="TLU71260.1"/>
    <property type="molecule type" value="Genomic_DNA"/>
</dbReference>
<dbReference type="Proteomes" id="UP000305654">
    <property type="component" value="Unassembled WGS sequence"/>
</dbReference>
<dbReference type="Gene3D" id="1.10.443.10">
    <property type="entry name" value="Intergrase catalytic core"/>
    <property type="match status" value="1"/>
</dbReference>
<dbReference type="OrthoDB" id="9814722at2"/>
<accession>A0A5R9J0Q0</accession>
<proteinExistence type="predicted"/>
<reference evidence="5 6" key="1">
    <citation type="submission" date="2019-05" db="EMBL/GenBank/DDBJ databases">
        <authorList>
            <person name="Pankratov T."/>
            <person name="Grouzdev D."/>
        </authorList>
    </citation>
    <scope>NUCLEOTIDE SEQUENCE [LARGE SCALE GENOMIC DNA]</scope>
    <source>
        <strain evidence="5 6">KEBCLARHB70R</strain>
    </source>
</reference>
<evidence type="ECO:0000256" key="3">
    <source>
        <dbReference type="ARBA" id="ARBA00023172"/>
    </source>
</evidence>
<keyword evidence="1" id="KW-0229">DNA integration</keyword>
<keyword evidence="2" id="KW-0238">DNA-binding</keyword>
<evidence type="ECO:0000259" key="4">
    <source>
        <dbReference type="PROSITE" id="PS51898"/>
    </source>
</evidence>
<dbReference type="InterPro" id="IPR013762">
    <property type="entry name" value="Integrase-like_cat_sf"/>
</dbReference>
<sequence length="427" mass="47297">MARTVRDANLESRAARLRLKPAAKPYYRAIDEGLHIGYRRGKIAGKWVMRFYLGAETYRVETIGTADDTLDADGFEFLNFSQAQTLARTKFVESKRVAAGLPAQGGPYTVALCLEDYLRWLEQNRKTAKDARCRADAQILPALGGIDCEKLTTKQLRDWRDAAAAAPARIRTKIGDKQLFRTAPDQDPDEAKRRRRATTNRVLTILKAALNHAWRDQKISTDQAWRALKPFAQADASRVRYLTVEEAKRLLNATSGRFHDLVHAALLTGCRFGELAALQAGDFNRDSGTLHVRISKSGHGRHVVLTDEGLAFFGRLAAGQPARRTLLPNESGARWGKSSQSRPMAEACVAARLDPPPSFHVMRHTYASLALMGGAPLLVVARNLGHTDTRMCERNYGHLSVSYFADAIRAALPHFGVEADRKVVAIG</sequence>
<dbReference type="Pfam" id="PF00589">
    <property type="entry name" value="Phage_integrase"/>
    <property type="match status" value="1"/>
</dbReference>
<evidence type="ECO:0000313" key="6">
    <source>
        <dbReference type="Proteomes" id="UP000305654"/>
    </source>
</evidence>
<keyword evidence="3" id="KW-0233">DNA recombination</keyword>
<dbReference type="Gene3D" id="1.10.150.130">
    <property type="match status" value="1"/>
</dbReference>
<feature type="domain" description="Tyr recombinase" evidence="4">
    <location>
        <begin position="237"/>
        <end position="409"/>
    </location>
</feature>
<organism evidence="5 6">
    <name type="scientific">Lichenicoccus roseus</name>
    <dbReference type="NCBI Taxonomy" id="2683649"/>
    <lineage>
        <taxon>Bacteria</taxon>
        <taxon>Pseudomonadati</taxon>
        <taxon>Pseudomonadota</taxon>
        <taxon>Alphaproteobacteria</taxon>
        <taxon>Acetobacterales</taxon>
        <taxon>Acetobacteraceae</taxon>
        <taxon>Lichenicoccus</taxon>
    </lineage>
</organism>
<dbReference type="PANTHER" id="PTHR30349:SF88">
    <property type="entry name" value="BLL1584 PROTEIN"/>
    <property type="match status" value="1"/>
</dbReference>
<dbReference type="AlphaFoldDB" id="A0A5R9J0Q0"/>
<dbReference type="PROSITE" id="PS51898">
    <property type="entry name" value="TYR_RECOMBINASE"/>
    <property type="match status" value="1"/>
</dbReference>
<dbReference type="GO" id="GO:0006310">
    <property type="term" value="P:DNA recombination"/>
    <property type="evidence" value="ECO:0007669"/>
    <property type="project" value="UniProtKB-KW"/>
</dbReference>
<evidence type="ECO:0000256" key="2">
    <source>
        <dbReference type="ARBA" id="ARBA00023125"/>
    </source>
</evidence>
<evidence type="ECO:0000313" key="5">
    <source>
        <dbReference type="EMBL" id="TLU71260.1"/>
    </source>
</evidence>
<dbReference type="InterPro" id="IPR050090">
    <property type="entry name" value="Tyrosine_recombinase_XerCD"/>
</dbReference>
<dbReference type="GO" id="GO:0015074">
    <property type="term" value="P:DNA integration"/>
    <property type="evidence" value="ECO:0007669"/>
    <property type="project" value="UniProtKB-KW"/>
</dbReference>
<keyword evidence="6" id="KW-1185">Reference proteome</keyword>
<dbReference type="GO" id="GO:0003677">
    <property type="term" value="F:DNA binding"/>
    <property type="evidence" value="ECO:0007669"/>
    <property type="project" value="UniProtKB-KW"/>
</dbReference>
<evidence type="ECO:0000256" key="1">
    <source>
        <dbReference type="ARBA" id="ARBA00022908"/>
    </source>
</evidence>
<comment type="caution">
    <text evidence="5">The sequence shown here is derived from an EMBL/GenBank/DDBJ whole genome shotgun (WGS) entry which is preliminary data.</text>
</comment>
<dbReference type="SUPFAM" id="SSF56349">
    <property type="entry name" value="DNA breaking-rejoining enzymes"/>
    <property type="match status" value="1"/>
</dbReference>
<gene>
    <name evidence="5" type="ORF">FE263_17295</name>
</gene>